<dbReference type="NCBIfam" id="NF011155">
    <property type="entry name" value="PRK14561.1"/>
    <property type="match status" value="1"/>
</dbReference>
<keyword evidence="2" id="KW-0378">Hydrolase</keyword>
<dbReference type="GO" id="GO:0016787">
    <property type="term" value="F:hydrolase activity"/>
    <property type="evidence" value="ECO:0007669"/>
    <property type="project" value="UniProtKB-KW"/>
</dbReference>
<dbReference type="KEGG" id="mend:L6E24_01160"/>
<reference evidence="2" key="1">
    <citation type="submission" date="2022-04" db="EMBL/GenBank/DDBJ databases">
        <title>Complete genome of Methanoplanus endosymbiosus DSM 3599.</title>
        <authorList>
            <person name="Chen S.-C."/>
            <person name="You Y.-T."/>
            <person name="Zhou Y.-Z."/>
            <person name="Lai M.-C."/>
        </authorList>
    </citation>
    <scope>NUCLEOTIDE SEQUENCE</scope>
    <source>
        <strain evidence="2">DSM 3599</strain>
    </source>
</reference>
<protein>
    <submittedName>
        <fullName evidence="2">Alpha hydrolase</fullName>
    </submittedName>
</protein>
<evidence type="ECO:0000313" key="3">
    <source>
        <dbReference type="Proteomes" id="UP001060368"/>
    </source>
</evidence>
<dbReference type="GeneID" id="74306261"/>
<dbReference type="AlphaFoldDB" id="A0A9E7PM74"/>
<name>A0A9E7PM74_9EURY</name>
<keyword evidence="3" id="KW-1185">Reference proteome</keyword>
<evidence type="ECO:0000256" key="1">
    <source>
        <dbReference type="SAM" id="MobiDB-lite"/>
    </source>
</evidence>
<dbReference type="Proteomes" id="UP001060368">
    <property type="component" value="Chromosome"/>
</dbReference>
<feature type="region of interest" description="Disordered" evidence="1">
    <location>
        <begin position="181"/>
        <end position="203"/>
    </location>
</feature>
<accession>A0A9E7PM74</accession>
<organism evidence="2 3">
    <name type="scientific">Methanoplanus endosymbiosus</name>
    <dbReference type="NCBI Taxonomy" id="33865"/>
    <lineage>
        <taxon>Archaea</taxon>
        <taxon>Methanobacteriati</taxon>
        <taxon>Methanobacteriota</taxon>
        <taxon>Stenosarchaea group</taxon>
        <taxon>Methanomicrobia</taxon>
        <taxon>Methanomicrobiales</taxon>
        <taxon>Methanomicrobiaceae</taxon>
        <taxon>Methanoplanus</taxon>
    </lineage>
</organism>
<dbReference type="InterPro" id="IPR014729">
    <property type="entry name" value="Rossmann-like_a/b/a_fold"/>
</dbReference>
<evidence type="ECO:0000313" key="2">
    <source>
        <dbReference type="EMBL" id="UUX92768.1"/>
    </source>
</evidence>
<sequence>MKAGILFSGGKDSSLAALMLSRDYEAELNTFVFDENHDISGVKAAADALGLPLRKRVFEEGLLDIVVEMMVKDGCPNNAINLVHRKAVYSLTDEYDVIGDGTRLNDRVPMLNYSEIQRIESKYKSALVRPLLGFTRREVNYLTERYLTVAYGETGQIMNGDYENEIRPAFTAKGHNPDKIFPDHHEQSLVTGMKSQKKSGENK</sequence>
<dbReference type="Pfam" id="PF24167">
    <property type="entry name" value="DUF7411"/>
    <property type="match status" value="1"/>
</dbReference>
<dbReference type="Gene3D" id="3.40.50.620">
    <property type="entry name" value="HUPs"/>
    <property type="match status" value="1"/>
</dbReference>
<dbReference type="EMBL" id="CP096115">
    <property type="protein sequence ID" value="UUX92768.1"/>
    <property type="molecule type" value="Genomic_DNA"/>
</dbReference>
<dbReference type="InterPro" id="IPR055834">
    <property type="entry name" value="DUF7411"/>
</dbReference>
<dbReference type="RefSeq" id="WP_257742912.1">
    <property type="nucleotide sequence ID" value="NZ_CP096115.1"/>
</dbReference>
<proteinExistence type="predicted"/>
<gene>
    <name evidence="2" type="ORF">L6E24_01160</name>
</gene>
<dbReference type="SUPFAM" id="SSF52402">
    <property type="entry name" value="Adenine nucleotide alpha hydrolases-like"/>
    <property type="match status" value="1"/>
</dbReference>